<evidence type="ECO:0000313" key="3">
    <source>
        <dbReference type="Proteomes" id="UP000282460"/>
    </source>
</evidence>
<gene>
    <name evidence="2" type="ORF">D9V28_09910</name>
</gene>
<reference evidence="2 3" key="1">
    <citation type="submission" date="2018-10" db="EMBL/GenBank/DDBJ databases">
        <authorList>
            <person name="Li J."/>
        </authorList>
    </citation>
    <scope>NUCLEOTIDE SEQUENCE [LARGE SCALE GENOMIC DNA]</scope>
    <source>
        <strain evidence="2 3">ZD1-4</strain>
    </source>
</reference>
<feature type="domain" description="DUF4440" evidence="1">
    <location>
        <begin position="8"/>
        <end position="57"/>
    </location>
</feature>
<dbReference type="SUPFAM" id="SSF54427">
    <property type="entry name" value="NTF2-like"/>
    <property type="match status" value="1"/>
</dbReference>
<sequence>MDTYSALRNAELALLSRSVRRNSERVRALLHADFVEIGRSGRRWSREQIVAALADEADTEALVAVADEADAELPATDEWTFTEVSADLTLVTYLLRGPGGVSRHSSLWDTSSGSPVMRFHQGTVVPA</sequence>
<comment type="caution">
    <text evidence="2">The sequence shown here is derived from an EMBL/GenBank/DDBJ whole genome shotgun (WGS) entry which is preliminary data.</text>
</comment>
<organism evidence="2 3">
    <name type="scientific">Mycetocola zhadangensis</name>
    <dbReference type="NCBI Taxonomy" id="1164595"/>
    <lineage>
        <taxon>Bacteria</taxon>
        <taxon>Bacillati</taxon>
        <taxon>Actinomycetota</taxon>
        <taxon>Actinomycetes</taxon>
        <taxon>Micrococcales</taxon>
        <taxon>Microbacteriaceae</taxon>
        <taxon>Mycetocola</taxon>
    </lineage>
</organism>
<dbReference type="AlphaFoldDB" id="A0A3L7J241"/>
<name>A0A3L7J241_9MICO</name>
<dbReference type="InterPro" id="IPR032710">
    <property type="entry name" value="NTF2-like_dom_sf"/>
</dbReference>
<dbReference type="EMBL" id="RCWJ01000002">
    <property type="protein sequence ID" value="RLQ84489.1"/>
    <property type="molecule type" value="Genomic_DNA"/>
</dbReference>
<protein>
    <submittedName>
        <fullName evidence="2">Nuclear transport factor 2 family protein</fullName>
    </submittedName>
</protein>
<evidence type="ECO:0000259" key="1">
    <source>
        <dbReference type="Pfam" id="PF14534"/>
    </source>
</evidence>
<evidence type="ECO:0000313" key="2">
    <source>
        <dbReference type="EMBL" id="RLQ84489.1"/>
    </source>
</evidence>
<dbReference type="OrthoDB" id="7845843at2"/>
<proteinExistence type="predicted"/>
<keyword evidence="3" id="KW-1185">Reference proteome</keyword>
<dbReference type="RefSeq" id="WP_121659529.1">
    <property type="nucleotide sequence ID" value="NZ_BMEK01000002.1"/>
</dbReference>
<dbReference type="Proteomes" id="UP000282460">
    <property type="component" value="Unassembled WGS sequence"/>
</dbReference>
<accession>A0A3L7J241</accession>
<dbReference type="InterPro" id="IPR027843">
    <property type="entry name" value="DUF4440"/>
</dbReference>
<dbReference type="Pfam" id="PF14534">
    <property type="entry name" value="DUF4440"/>
    <property type="match status" value="1"/>
</dbReference>